<dbReference type="Proteomes" id="UP000187012">
    <property type="component" value="Unassembled WGS sequence"/>
</dbReference>
<proteinExistence type="predicted"/>
<evidence type="ECO:0000313" key="1">
    <source>
        <dbReference type="EMBL" id="SIT49209.1"/>
    </source>
</evidence>
<gene>
    <name evidence="1" type="ORF">BN2475_1290026</name>
</gene>
<keyword evidence="2" id="KW-1185">Reference proteome</keyword>
<dbReference type="EMBL" id="CYGX02000129">
    <property type="protein sequence ID" value="SIT49209.1"/>
    <property type="molecule type" value="Genomic_DNA"/>
</dbReference>
<evidence type="ECO:0000313" key="2">
    <source>
        <dbReference type="Proteomes" id="UP000187012"/>
    </source>
</evidence>
<protein>
    <submittedName>
        <fullName evidence="1">Uncharacterized protein</fullName>
    </submittedName>
</protein>
<sequence>MLAPLLPEAVPPLPPFPEPLLPEALPLWPAFPEPLLPEAPLP</sequence>
<accession>A0A1N7SPG8</accession>
<dbReference type="AlphaFoldDB" id="A0A1N7SPG8"/>
<organism evidence="1 2">
    <name type="scientific">Paraburkholderia ribeironis</name>
    <dbReference type="NCBI Taxonomy" id="1247936"/>
    <lineage>
        <taxon>Bacteria</taxon>
        <taxon>Pseudomonadati</taxon>
        <taxon>Pseudomonadota</taxon>
        <taxon>Betaproteobacteria</taxon>
        <taxon>Burkholderiales</taxon>
        <taxon>Burkholderiaceae</taxon>
        <taxon>Paraburkholderia</taxon>
    </lineage>
</organism>
<reference evidence="1 2" key="1">
    <citation type="submission" date="2016-12" db="EMBL/GenBank/DDBJ databases">
        <authorList>
            <person name="Song W.-J."/>
            <person name="Kurnit D.M."/>
        </authorList>
    </citation>
    <scope>NUCLEOTIDE SEQUENCE [LARGE SCALE GENOMIC DNA]</scope>
    <source>
        <strain evidence="1 2">STM7296</strain>
    </source>
</reference>
<name>A0A1N7SPG8_9BURK</name>